<proteinExistence type="predicted"/>
<dbReference type="KEGG" id="acel:acsn021_06570"/>
<accession>A0A6S6R243</accession>
<name>A0A6S6R243_9FIRM</name>
<gene>
    <name evidence="1" type="ORF">acsn021_06570</name>
</gene>
<keyword evidence="2" id="KW-1185">Reference proteome</keyword>
<dbReference type="AlphaFoldDB" id="A0A6S6R243"/>
<dbReference type="RefSeq" id="WP_184095236.1">
    <property type="nucleotide sequence ID" value="NZ_AP023367.1"/>
</dbReference>
<reference evidence="1 2" key="1">
    <citation type="journal article" date="2016" name="Int. J. Syst. Evol. Microbiol.">
        <title>Descriptions of Anaerotaenia torta gen. nov., sp. nov. and Anaerocolumna cellulosilytica gen. nov., sp. nov. isolated from a methanogenic reactor of cattle waste.</title>
        <authorList>
            <person name="Uek A."/>
            <person name="Ohtaki Y."/>
            <person name="Kaku N."/>
            <person name="Ueki K."/>
        </authorList>
    </citation>
    <scope>NUCLEOTIDE SEQUENCE [LARGE SCALE GENOMIC DNA]</scope>
    <source>
        <strain evidence="1 2">SN021</strain>
    </source>
</reference>
<organism evidence="1 2">
    <name type="scientific">Anaerocolumna cellulosilytica</name>
    <dbReference type="NCBI Taxonomy" id="433286"/>
    <lineage>
        <taxon>Bacteria</taxon>
        <taxon>Bacillati</taxon>
        <taxon>Bacillota</taxon>
        <taxon>Clostridia</taxon>
        <taxon>Lachnospirales</taxon>
        <taxon>Lachnospiraceae</taxon>
        <taxon>Anaerocolumna</taxon>
    </lineage>
</organism>
<sequence>MKEILIYLTPNSIILLLALVLLMGAGLFLMKGPKNRKSYRKTGIFTAIYDELTKLPIVKNYVKKKTMQLSAMSVYSKEEIKSKASLYFIISFLTFVVSLLVGIFIYDDYVSVALVGVGGYIIPTIVIEKNIKRMHGIVSYQLKYAIESLRLEYLKCNDVIEALEHVDYGKRLTKAFSSLHEILTSAGSDTKIKEYNESIPFIHMQTLAQVCYHVNNTGDTFDENGYSSFVNALLIMMKDLNDEIGRLTYQKTKFGKLEYLCLVAIPATKVMEVFLLSSMPGTAIILKGILGYIFKIIIIVISLTSYTYVARANSMSFFKNDDRNMILNRLLKRRLVFSFAKQISPKNMVRVQFEQKLNDAFSKKSVEEFYLGKAVLSSAIFVFSMICVLSSINIGRDYMRNNSDSLSLIKENPTYEYDHDDIISMDNYYMRMRDKGYIFENEEIRVLITDTITGITDMDIESQISRMKTKYDYLSNLYFRWWFIPICFLLSIGVWFIPNRRLKKRIEILNIAAEEEFLQIQTITTILMSINCDTMEAIGYLSELVTIHKDMFLYCYLGYASDPEKELDIMEIKTPIQDFKRYIRKLKLTINELSMEDAFADLKIDREHISRMRDEKLRDNIDRKRNECGLITKIGLSAAIVLLFVFPLMYIGYTNMMDGLKTLQGL</sequence>
<evidence type="ECO:0000313" key="1">
    <source>
        <dbReference type="EMBL" id="BCJ93088.1"/>
    </source>
</evidence>
<dbReference type="Proteomes" id="UP000515561">
    <property type="component" value="Chromosome"/>
</dbReference>
<protein>
    <submittedName>
        <fullName evidence="1">Uncharacterized protein</fullName>
    </submittedName>
</protein>
<dbReference type="EMBL" id="AP023367">
    <property type="protein sequence ID" value="BCJ93088.1"/>
    <property type="molecule type" value="Genomic_DNA"/>
</dbReference>
<evidence type="ECO:0000313" key="2">
    <source>
        <dbReference type="Proteomes" id="UP000515561"/>
    </source>
</evidence>